<evidence type="ECO:0000313" key="2">
    <source>
        <dbReference type="Proteomes" id="UP000616769"/>
    </source>
</evidence>
<gene>
    <name evidence="1" type="ORF">QR98_0065130</name>
</gene>
<evidence type="ECO:0000313" key="1">
    <source>
        <dbReference type="EMBL" id="KPM08000.1"/>
    </source>
</evidence>
<dbReference type="Proteomes" id="UP000616769">
    <property type="component" value="Unassembled WGS sequence"/>
</dbReference>
<name>A0A132AC32_SARSC</name>
<sequence>MSALSQVIDHLDEDTVRRMVLPKTKQLFGTNADAKKNFENVKANRKRLRNLRRDKLKNLNLIDI</sequence>
<proteinExistence type="predicted"/>
<dbReference type="EMBL" id="JXLN01012106">
    <property type="protein sequence ID" value="KPM08000.1"/>
    <property type="molecule type" value="Genomic_DNA"/>
</dbReference>
<protein>
    <submittedName>
        <fullName evidence="1">Uncharacterized protein</fullName>
    </submittedName>
</protein>
<reference evidence="1 2" key="1">
    <citation type="journal article" date="2015" name="Parasit. Vectors">
        <title>Draft genome of the scabies mite.</title>
        <authorList>
            <person name="Rider S.D.Jr."/>
            <person name="Morgan M.S."/>
            <person name="Arlian L.G."/>
        </authorList>
    </citation>
    <scope>NUCLEOTIDE SEQUENCE [LARGE SCALE GENOMIC DNA]</scope>
    <source>
        <strain evidence="1">Arlian Lab</strain>
    </source>
</reference>
<organism evidence="1 2">
    <name type="scientific">Sarcoptes scabiei</name>
    <name type="common">Itch mite</name>
    <name type="synonym">Acarus scabiei</name>
    <dbReference type="NCBI Taxonomy" id="52283"/>
    <lineage>
        <taxon>Eukaryota</taxon>
        <taxon>Metazoa</taxon>
        <taxon>Ecdysozoa</taxon>
        <taxon>Arthropoda</taxon>
        <taxon>Chelicerata</taxon>
        <taxon>Arachnida</taxon>
        <taxon>Acari</taxon>
        <taxon>Acariformes</taxon>
        <taxon>Sarcoptiformes</taxon>
        <taxon>Astigmata</taxon>
        <taxon>Psoroptidia</taxon>
        <taxon>Sarcoptoidea</taxon>
        <taxon>Sarcoptidae</taxon>
        <taxon>Sarcoptinae</taxon>
        <taxon>Sarcoptes</taxon>
    </lineage>
</organism>
<accession>A0A132AC32</accession>
<comment type="caution">
    <text evidence="1">The sequence shown here is derived from an EMBL/GenBank/DDBJ whole genome shotgun (WGS) entry which is preliminary data.</text>
</comment>
<dbReference type="AlphaFoldDB" id="A0A132AC32"/>
<dbReference type="VEuPathDB" id="VectorBase:SSCA004498"/>